<accession>A0AA92TSP4</accession>
<evidence type="ECO:0000313" key="3">
    <source>
        <dbReference type="Proteomes" id="UP000285236"/>
    </source>
</evidence>
<sequence length="499" mass="55584">MKKILVYSAACLLALSSCDMDINDNPNYPNNGDVTPTLVFPSVENALAAVPGDAMFTNAGFFAQYFEQRPEANQYNDEAELHFDESSSLFDRCYRTIYAGAMMDIKDVESKTNNKADLFACKVMTALGMQYMVDACSDAPYTEMCQGNANPTPKWDDGKTVYTSVLAAMDEAEAAIPEGTTTLSVTDPMFNGSLDAWKRFANGLRLRMYMRLIDGGVDVDSYTAKAKALVAENLLPNKDCTFNVYSNAEGQWNPWYAAIRGLKTNNFCAAYPIVSYYSLTKDPRLSTTMEANEAGKYVGQIPGAKTLYKEWTGKDWKNKDVSEIKYGAIAAMPIYIMQLSEVEFLKAEVELRFNHNADAAKVDYENAIAADFTSRGIADSNLATFLAGAKVNFANQATDADKLKVIYMQKWASFFMRNHMEAWSEQRRTDVPALSTATAKEVFEGSTKYIAGDMINPGLNYYGNDNLCKRMPYPENARKYNKNTPAVKTLADPVFWDVK</sequence>
<name>A0AA92TSP4_9BACT</name>
<dbReference type="PROSITE" id="PS51257">
    <property type="entry name" value="PROKAR_LIPOPROTEIN"/>
    <property type="match status" value="1"/>
</dbReference>
<gene>
    <name evidence="2" type="ORF">DWW35_06035</name>
</gene>
<dbReference type="Gene3D" id="1.25.40.390">
    <property type="match status" value="1"/>
</dbReference>
<dbReference type="AlphaFoldDB" id="A0AA92TSP4"/>
<dbReference type="InterPro" id="IPR011990">
    <property type="entry name" value="TPR-like_helical_dom_sf"/>
</dbReference>
<dbReference type="SUPFAM" id="SSF48452">
    <property type="entry name" value="TPR-like"/>
    <property type="match status" value="1"/>
</dbReference>
<evidence type="ECO:0000313" key="2">
    <source>
        <dbReference type="EMBL" id="RGU97998.1"/>
    </source>
</evidence>
<feature type="chain" id="PRO_5041731922" evidence="1">
    <location>
        <begin position="23"/>
        <end position="499"/>
    </location>
</feature>
<dbReference type="RefSeq" id="WP_118079690.1">
    <property type="nucleotide sequence ID" value="NZ_QRYP01000011.1"/>
</dbReference>
<reference evidence="2 3" key="1">
    <citation type="submission" date="2018-08" db="EMBL/GenBank/DDBJ databases">
        <title>A genome reference for cultivated species of the human gut microbiota.</title>
        <authorList>
            <person name="Zou Y."/>
            <person name="Xue W."/>
            <person name="Luo G."/>
        </authorList>
    </citation>
    <scope>NUCLEOTIDE SEQUENCE [LARGE SCALE GENOMIC DNA]</scope>
    <source>
        <strain evidence="2 3">AF15-25</strain>
    </source>
</reference>
<comment type="caution">
    <text evidence="2">The sequence shown here is derived from an EMBL/GenBank/DDBJ whole genome shotgun (WGS) entry which is preliminary data.</text>
</comment>
<feature type="signal peptide" evidence="1">
    <location>
        <begin position="1"/>
        <end position="22"/>
    </location>
</feature>
<protein>
    <submittedName>
        <fullName evidence="2">SusD/RagB family nutrient-binding outer membrane lipoprotein</fullName>
    </submittedName>
</protein>
<organism evidence="2 3">
    <name type="scientific">Segatella copri</name>
    <dbReference type="NCBI Taxonomy" id="165179"/>
    <lineage>
        <taxon>Bacteria</taxon>
        <taxon>Pseudomonadati</taxon>
        <taxon>Bacteroidota</taxon>
        <taxon>Bacteroidia</taxon>
        <taxon>Bacteroidales</taxon>
        <taxon>Prevotellaceae</taxon>
        <taxon>Segatella</taxon>
    </lineage>
</organism>
<dbReference type="Proteomes" id="UP000285236">
    <property type="component" value="Unassembled WGS sequence"/>
</dbReference>
<keyword evidence="1" id="KW-0732">Signal</keyword>
<dbReference type="Pfam" id="PF12771">
    <property type="entry name" value="SusD-like_2"/>
    <property type="match status" value="1"/>
</dbReference>
<dbReference type="InterPro" id="IPR041662">
    <property type="entry name" value="SusD-like_2"/>
</dbReference>
<evidence type="ECO:0000256" key="1">
    <source>
        <dbReference type="SAM" id="SignalP"/>
    </source>
</evidence>
<dbReference type="EMBL" id="QRYP01000011">
    <property type="protein sequence ID" value="RGU97998.1"/>
    <property type="molecule type" value="Genomic_DNA"/>
</dbReference>
<keyword evidence="2" id="KW-0449">Lipoprotein</keyword>
<proteinExistence type="predicted"/>